<dbReference type="InterPro" id="IPR003187">
    <property type="entry name" value="PLipase_A1"/>
</dbReference>
<dbReference type="GO" id="GO:0005509">
    <property type="term" value="F:calcium ion binding"/>
    <property type="evidence" value="ECO:0007669"/>
    <property type="project" value="TreeGrafter"/>
</dbReference>
<keyword evidence="14 20" id="KW-0442">Lipid degradation</keyword>
<evidence type="ECO:0000256" key="14">
    <source>
        <dbReference type="ARBA" id="ARBA00022963"/>
    </source>
</evidence>
<proteinExistence type="inferred from homology"/>
<dbReference type="EC" id="3.1.1.32" evidence="5 20"/>
<evidence type="ECO:0000256" key="1">
    <source>
        <dbReference type="ARBA" id="ARBA00000111"/>
    </source>
</evidence>
<evidence type="ECO:0000256" key="13">
    <source>
        <dbReference type="ARBA" id="ARBA00022837"/>
    </source>
</evidence>
<keyword evidence="22" id="KW-1185">Reference proteome</keyword>
<organism evidence="21 22">
    <name type="scientific">Aquimonas voraii</name>
    <dbReference type="NCBI Taxonomy" id="265719"/>
    <lineage>
        <taxon>Bacteria</taxon>
        <taxon>Pseudomonadati</taxon>
        <taxon>Pseudomonadota</taxon>
        <taxon>Gammaproteobacteria</taxon>
        <taxon>Lysobacterales</taxon>
        <taxon>Lysobacteraceae</taxon>
        <taxon>Aquimonas</taxon>
    </lineage>
</organism>
<feature type="signal peptide" evidence="20">
    <location>
        <begin position="1"/>
        <end position="29"/>
    </location>
</feature>
<evidence type="ECO:0000256" key="3">
    <source>
        <dbReference type="ARBA" id="ARBA00010525"/>
    </source>
</evidence>
<keyword evidence="9" id="KW-0812">Transmembrane</keyword>
<dbReference type="PANTHER" id="PTHR40457:SF1">
    <property type="entry name" value="PHOSPHOLIPASE A1"/>
    <property type="match status" value="1"/>
</dbReference>
<dbReference type="Gene3D" id="2.40.230.10">
    <property type="entry name" value="Phospholipase A1"/>
    <property type="match status" value="1"/>
</dbReference>
<keyword evidence="11 20" id="KW-0732">Signal</keyword>
<protein>
    <recommendedName>
        <fullName evidence="7 20">Phospholipase A1</fullName>
        <ecNumber evidence="5 20">3.1.1.32</ecNumber>
        <ecNumber evidence="6 20">3.1.1.4</ecNumber>
    </recommendedName>
    <alternativeName>
        <fullName evidence="20">Phosphatidylcholine 1-acylhydrolase</fullName>
    </alternativeName>
</protein>
<comment type="subcellular location">
    <subcellularLocation>
        <location evidence="20">Cell outer membrane</location>
        <topology evidence="20">Multi-pass membrane protein</topology>
    </subcellularLocation>
    <text evidence="20">One of the very few enzymes located there.</text>
</comment>
<dbReference type="PRINTS" id="PR01486">
    <property type="entry name" value="PHPHLIPASEA1"/>
</dbReference>
<evidence type="ECO:0000256" key="2">
    <source>
        <dbReference type="ARBA" id="ARBA00001604"/>
    </source>
</evidence>
<comment type="cofactor">
    <cofactor evidence="20">
        <name>Ca(2+)</name>
        <dbReference type="ChEBI" id="CHEBI:29108"/>
    </cofactor>
    <text evidence="20">Binds 1 Ca(2+) ion per monomer. In the dimeric form the Ca(2+) is bound by different amino acids with binding of each Ca(2+) shared with ligands coming from each monomer. The Ca(2+) ion may have a role in catalysis.</text>
</comment>
<evidence type="ECO:0000256" key="10">
    <source>
        <dbReference type="ARBA" id="ARBA00022723"/>
    </source>
</evidence>
<evidence type="ECO:0000256" key="7">
    <source>
        <dbReference type="ARBA" id="ARBA00021726"/>
    </source>
</evidence>
<dbReference type="GO" id="GO:0016042">
    <property type="term" value="P:lipid catabolic process"/>
    <property type="evidence" value="ECO:0007669"/>
    <property type="project" value="UniProtKB-KW"/>
</dbReference>
<feature type="active site" description="Proton acceptor" evidence="18">
    <location>
        <position position="246"/>
    </location>
</feature>
<sequence>MRLEFALCFALPASLGLLSALVPANAALAQENTGVAPATVEACAAIDSDPVRLQCYDRAVGRDPHRVAKAERQNAELAAAYDALDARLHPDGVRNQAEERVAASIASRELSALDRRWELSPESKLGSFNLRAYKPVYLLPFAWNNRPNRLPQSPNPDNRQQDPFDLQPTEARFQLSLKTKVAQGLVFGEGDLWFGYTQSSRWQLYNSRTSRPFRETVYEPEALLVFAPKAKLLGWDLRMASIGINHQSNGRSLPLSRSWNRVVAAFGFERENWLLTLRPWWRISEDAATDDNPDISDFLGRGDINLVHRRGDHEFALLARHTFKSGEDSRGALQFDWSFPLSRSLRGHVQLFEGYGESLIDYNVRSTQVGVGISLFEWF</sequence>
<evidence type="ECO:0000256" key="11">
    <source>
        <dbReference type="ARBA" id="ARBA00022729"/>
    </source>
</evidence>
<keyword evidence="17 20" id="KW-0998">Cell outer membrane</keyword>
<dbReference type="GO" id="GO:0004623">
    <property type="term" value="F:phospholipase A2 activity"/>
    <property type="evidence" value="ECO:0007669"/>
    <property type="project" value="UniProtKB-EC"/>
</dbReference>
<dbReference type="InterPro" id="IPR036541">
    <property type="entry name" value="PLipase_A1_sf"/>
</dbReference>
<evidence type="ECO:0000256" key="20">
    <source>
        <dbReference type="RuleBase" id="RU366027"/>
    </source>
</evidence>
<evidence type="ECO:0000256" key="12">
    <source>
        <dbReference type="ARBA" id="ARBA00022801"/>
    </source>
</evidence>
<evidence type="ECO:0000313" key="21">
    <source>
        <dbReference type="EMBL" id="SDD44820.1"/>
    </source>
</evidence>
<evidence type="ECO:0000256" key="18">
    <source>
        <dbReference type="PIRSR" id="PIRSR603187-1"/>
    </source>
</evidence>
<keyword evidence="8" id="KW-1134">Transmembrane beta strand</keyword>
<evidence type="ECO:0000256" key="16">
    <source>
        <dbReference type="ARBA" id="ARBA00023136"/>
    </source>
</evidence>
<dbReference type="CDD" id="cd00541">
    <property type="entry name" value="OMPLA"/>
    <property type="match status" value="1"/>
</dbReference>
<evidence type="ECO:0000256" key="9">
    <source>
        <dbReference type="ARBA" id="ARBA00022692"/>
    </source>
</evidence>
<dbReference type="SUPFAM" id="SSF56931">
    <property type="entry name" value="Outer membrane phospholipase A (OMPLA)"/>
    <property type="match status" value="1"/>
</dbReference>
<feature type="active site" description="Nucleophile" evidence="18">
    <location>
        <position position="248"/>
    </location>
</feature>
<comment type="catalytic activity">
    <reaction evidence="1 20">
        <text>a 1,2-diacyl-sn-glycero-3-phosphocholine + H2O = a 2-acyl-sn-glycero-3-phosphocholine + a fatty acid + H(+)</text>
        <dbReference type="Rhea" id="RHEA:18689"/>
        <dbReference type="ChEBI" id="CHEBI:15377"/>
        <dbReference type="ChEBI" id="CHEBI:15378"/>
        <dbReference type="ChEBI" id="CHEBI:28868"/>
        <dbReference type="ChEBI" id="CHEBI:57643"/>
        <dbReference type="ChEBI" id="CHEBI:57875"/>
        <dbReference type="EC" id="3.1.1.32"/>
    </reaction>
</comment>
<reference evidence="21 22" key="1">
    <citation type="submission" date="2016-10" db="EMBL/GenBank/DDBJ databases">
        <authorList>
            <person name="de Groot N.N."/>
        </authorList>
    </citation>
    <scope>NUCLEOTIDE SEQUENCE [LARGE SCALE GENOMIC DNA]</scope>
    <source>
        <strain evidence="21 22">DSM 16957</strain>
    </source>
</reference>
<dbReference type="GO" id="GO:0008970">
    <property type="term" value="F:phospholipase A1 activity"/>
    <property type="evidence" value="ECO:0007669"/>
    <property type="project" value="UniProtKB-EC"/>
</dbReference>
<evidence type="ECO:0000256" key="5">
    <source>
        <dbReference type="ARBA" id="ARBA00013179"/>
    </source>
</evidence>
<dbReference type="Proteomes" id="UP000199603">
    <property type="component" value="Unassembled WGS sequence"/>
</dbReference>
<evidence type="ECO:0000256" key="15">
    <source>
        <dbReference type="ARBA" id="ARBA00023098"/>
    </source>
</evidence>
<keyword evidence="15 20" id="KW-0443">Lipid metabolism</keyword>
<dbReference type="OrthoDB" id="188433at2"/>
<dbReference type="Pfam" id="PF02253">
    <property type="entry name" value="PLA1"/>
    <property type="match status" value="1"/>
</dbReference>
<evidence type="ECO:0000256" key="17">
    <source>
        <dbReference type="ARBA" id="ARBA00023237"/>
    </source>
</evidence>
<dbReference type="EC" id="3.1.1.4" evidence="6 20"/>
<dbReference type="RefSeq" id="WP_091240553.1">
    <property type="nucleotide sequence ID" value="NZ_FNAG01000002.1"/>
</dbReference>
<dbReference type="GO" id="GO:0009279">
    <property type="term" value="C:cell outer membrane"/>
    <property type="evidence" value="ECO:0007669"/>
    <property type="project" value="UniProtKB-SubCell"/>
</dbReference>
<accession>A0A1G6UTT7</accession>
<feature type="binding site" description="in dimeric form" evidence="19">
    <location>
        <position position="256"/>
    </location>
    <ligand>
        <name>Ca(2+)</name>
        <dbReference type="ChEBI" id="CHEBI:29108"/>
        <label>1</label>
    </ligand>
</feature>
<keyword evidence="13 19" id="KW-0106">Calcium</keyword>
<comment type="function">
    <text evidence="20">Hydrolysis of phosphatidylcholine with phospholipase A2 (EC 3.1.1.4) and phospholipase A1 (EC 3.1.1.32) activities.</text>
</comment>
<evidence type="ECO:0000256" key="19">
    <source>
        <dbReference type="PIRSR" id="PIRSR603187-2"/>
    </source>
</evidence>
<name>A0A1G6UTT7_9GAMM</name>
<comment type="similarity">
    <text evidence="3 20">Belongs to the phospholipase A1 family.</text>
</comment>
<evidence type="ECO:0000256" key="6">
    <source>
        <dbReference type="ARBA" id="ARBA00013278"/>
    </source>
</evidence>
<feature type="binding site" description="in dimeric form" evidence="19">
    <location>
        <position position="291"/>
    </location>
    <ligand>
        <name>Ca(2+)</name>
        <dbReference type="ChEBI" id="CHEBI:29108"/>
        <label>1</label>
    </ligand>
</feature>
<comment type="catalytic activity">
    <reaction evidence="2 20">
        <text>a 1,2-diacyl-sn-glycero-3-phosphocholine + H2O = a 1-acyl-sn-glycero-3-phosphocholine + a fatty acid + H(+)</text>
        <dbReference type="Rhea" id="RHEA:15801"/>
        <dbReference type="ChEBI" id="CHEBI:15377"/>
        <dbReference type="ChEBI" id="CHEBI:15378"/>
        <dbReference type="ChEBI" id="CHEBI:28868"/>
        <dbReference type="ChEBI" id="CHEBI:57643"/>
        <dbReference type="ChEBI" id="CHEBI:58168"/>
        <dbReference type="EC" id="3.1.1.4"/>
    </reaction>
</comment>
<dbReference type="PANTHER" id="PTHR40457">
    <property type="entry name" value="PHOSPHOLIPASE A1"/>
    <property type="match status" value="1"/>
</dbReference>
<gene>
    <name evidence="21" type="ORF">SAMN04488509_102492</name>
</gene>
<comment type="subunit">
    <text evidence="4 20">Homodimer; dimerization is reversible, and the dimeric form is the active one.</text>
</comment>
<feature type="binding site" description="in dimeric form" evidence="19">
    <location>
        <position position="251"/>
    </location>
    <ligand>
        <name>Ca(2+)</name>
        <dbReference type="ChEBI" id="CHEBI:29108"/>
        <label>1</label>
    </ligand>
</feature>
<dbReference type="AlphaFoldDB" id="A0A1G6UTT7"/>
<feature type="chain" id="PRO_5011443443" description="Phospholipase A1" evidence="20">
    <location>
        <begin position="30"/>
        <end position="379"/>
    </location>
</feature>
<evidence type="ECO:0000256" key="4">
    <source>
        <dbReference type="ARBA" id="ARBA00011702"/>
    </source>
</evidence>
<dbReference type="STRING" id="265719.SAMN04488509_102492"/>
<keyword evidence="10 19" id="KW-0479">Metal-binding</keyword>
<dbReference type="EMBL" id="FNAG01000002">
    <property type="protein sequence ID" value="SDD44820.1"/>
    <property type="molecule type" value="Genomic_DNA"/>
</dbReference>
<feature type="binding site" description="in dimeric form" evidence="19">
    <location>
        <position position="210"/>
    </location>
    <ligand>
        <name>Ca(2+)</name>
        <dbReference type="ChEBI" id="CHEBI:29108"/>
        <label>1</label>
    </ligand>
</feature>
<evidence type="ECO:0000313" key="22">
    <source>
        <dbReference type="Proteomes" id="UP000199603"/>
    </source>
</evidence>
<keyword evidence="12 20" id="KW-0378">Hydrolase</keyword>
<evidence type="ECO:0000256" key="8">
    <source>
        <dbReference type="ARBA" id="ARBA00022452"/>
    </source>
</evidence>
<keyword evidence="16" id="KW-0472">Membrane</keyword>